<organism evidence="1">
    <name type="scientific">uncultured Woeseiaceae bacterium</name>
    <dbReference type="NCBI Taxonomy" id="1983305"/>
    <lineage>
        <taxon>Bacteria</taxon>
        <taxon>Pseudomonadati</taxon>
        <taxon>Pseudomonadota</taxon>
        <taxon>Gammaproteobacteria</taxon>
        <taxon>Woeseiales</taxon>
        <taxon>Woeseiaceae</taxon>
        <taxon>environmental samples</taxon>
    </lineage>
</organism>
<proteinExistence type="predicted"/>
<name>A0A7D9D0Y9_9GAMM</name>
<sequence>MFSKVFAKVKGVLLEINDNFVEQAEESARLLTKAGLSMQSKCDLGGGDQFNQCWLRLK</sequence>
<protein>
    <submittedName>
        <fullName evidence="1">Uncharacterized protein</fullName>
    </submittedName>
</protein>
<accession>A0A7D9D0Y9</accession>
<gene>
    <name evidence="1" type="ORF">JTBB02_V1_10040</name>
</gene>
<evidence type="ECO:0000313" key="1">
    <source>
        <dbReference type="EMBL" id="VUX54861.1"/>
    </source>
</evidence>
<reference evidence="1" key="1">
    <citation type="submission" date="2019-07" db="EMBL/GenBank/DDBJ databases">
        <authorList>
            <person name="Weber M."/>
            <person name="Kostadinov I."/>
            <person name="Kostadinov D I."/>
        </authorList>
    </citation>
    <scope>NUCLEOTIDE SEQUENCE</scope>
    <source>
        <strain evidence="1">Gfbio:sag-sample-b02:053724c1-46a9-4a36-b237-ea2bf867836b</strain>
    </source>
</reference>
<dbReference type="EMBL" id="LR633966">
    <property type="protein sequence ID" value="VUX54861.1"/>
    <property type="molecule type" value="Genomic_DNA"/>
</dbReference>
<dbReference type="AlphaFoldDB" id="A0A7D9D0Y9"/>